<name>A0ABQ2J4X6_9DEIO</name>
<dbReference type="RefSeq" id="WP_189056342.1">
    <property type="nucleotide sequence ID" value="NZ_BMOR01000007.1"/>
</dbReference>
<keyword evidence="3 4" id="KW-0732">Signal</keyword>
<comment type="similarity">
    <text evidence="1">Belongs to the bacterial solute-binding protein ModA family.</text>
</comment>
<accession>A0ABQ2J4X6</accession>
<dbReference type="Pfam" id="PF13531">
    <property type="entry name" value="SBP_bac_11"/>
    <property type="match status" value="1"/>
</dbReference>
<gene>
    <name evidence="5" type="ORF">GCM10010842_19430</name>
</gene>
<reference evidence="6" key="1">
    <citation type="journal article" date="2019" name="Int. J. Syst. Evol. Microbiol.">
        <title>The Global Catalogue of Microorganisms (GCM) 10K type strain sequencing project: providing services to taxonomists for standard genome sequencing and annotation.</title>
        <authorList>
            <consortium name="The Broad Institute Genomics Platform"/>
            <consortium name="The Broad Institute Genome Sequencing Center for Infectious Disease"/>
            <person name="Wu L."/>
            <person name="Ma J."/>
        </authorList>
    </citation>
    <scope>NUCLEOTIDE SEQUENCE [LARGE SCALE GENOMIC DNA]</scope>
    <source>
        <strain evidence="6">JCM 16918</strain>
    </source>
</reference>
<keyword evidence="2" id="KW-0479">Metal-binding</keyword>
<dbReference type="Proteomes" id="UP000645517">
    <property type="component" value="Unassembled WGS sequence"/>
</dbReference>
<proteinExistence type="inferred from homology"/>
<comment type="caution">
    <text evidence="5">The sequence shown here is derived from an EMBL/GenBank/DDBJ whole genome shotgun (WGS) entry which is preliminary data.</text>
</comment>
<dbReference type="EMBL" id="BMOR01000007">
    <property type="protein sequence ID" value="GGN37526.1"/>
    <property type="molecule type" value="Genomic_DNA"/>
</dbReference>
<evidence type="ECO:0000313" key="5">
    <source>
        <dbReference type="EMBL" id="GGN37526.1"/>
    </source>
</evidence>
<dbReference type="Gene3D" id="3.40.190.10">
    <property type="entry name" value="Periplasmic binding protein-like II"/>
    <property type="match status" value="2"/>
</dbReference>
<dbReference type="InterPro" id="IPR005950">
    <property type="entry name" value="ModA"/>
</dbReference>
<evidence type="ECO:0000256" key="1">
    <source>
        <dbReference type="ARBA" id="ARBA00009175"/>
    </source>
</evidence>
<evidence type="ECO:0000256" key="2">
    <source>
        <dbReference type="ARBA" id="ARBA00022723"/>
    </source>
</evidence>
<dbReference type="PANTHER" id="PTHR30632">
    <property type="entry name" value="MOLYBDATE-BINDING PERIPLASMIC PROTEIN"/>
    <property type="match status" value="1"/>
</dbReference>
<feature type="signal peptide" evidence="4">
    <location>
        <begin position="1"/>
        <end position="34"/>
    </location>
</feature>
<dbReference type="PIRSF" id="PIRSF004846">
    <property type="entry name" value="ModA"/>
    <property type="match status" value="1"/>
</dbReference>
<evidence type="ECO:0000313" key="6">
    <source>
        <dbReference type="Proteomes" id="UP000645517"/>
    </source>
</evidence>
<dbReference type="PANTHER" id="PTHR30632:SF0">
    <property type="entry name" value="SULFATE-BINDING PROTEIN"/>
    <property type="match status" value="1"/>
</dbReference>
<dbReference type="NCBIfam" id="TIGR01256">
    <property type="entry name" value="modA"/>
    <property type="match status" value="1"/>
</dbReference>
<organism evidence="5 6">
    <name type="scientific">Deinococcus daejeonensis</name>
    <dbReference type="NCBI Taxonomy" id="1007098"/>
    <lineage>
        <taxon>Bacteria</taxon>
        <taxon>Thermotogati</taxon>
        <taxon>Deinococcota</taxon>
        <taxon>Deinococci</taxon>
        <taxon>Deinococcales</taxon>
        <taxon>Deinococcaceae</taxon>
        <taxon>Deinococcus</taxon>
    </lineage>
</organism>
<feature type="chain" id="PRO_5045826511" evidence="4">
    <location>
        <begin position="35"/>
        <end position="266"/>
    </location>
</feature>
<dbReference type="InterPro" id="IPR050682">
    <property type="entry name" value="ModA/WtpA"/>
</dbReference>
<keyword evidence="6" id="KW-1185">Reference proteome</keyword>
<evidence type="ECO:0000256" key="4">
    <source>
        <dbReference type="SAM" id="SignalP"/>
    </source>
</evidence>
<dbReference type="SUPFAM" id="SSF53850">
    <property type="entry name" value="Periplasmic binding protein-like II"/>
    <property type="match status" value="1"/>
</dbReference>
<protein>
    <submittedName>
        <fullName evidence="5">Molybdate ABC transporter substrate-binding protein</fullName>
    </submittedName>
</protein>
<sequence>MNVTPTRPASRPRSRSHTRLALLAALLLAPPADAASLTVFAASSLTDAFTEIGRAFDARTGHRTTFQFAGSQVLRAQLEGGARADVFASANDAQFTPLLGSVVAAREVFARNRLTVIAPAGSAKVRSLRDLTASGVRLVLAAPNVPVGDYTRRMLSAVDRSGTYGKDFAARALRNVVSEEGNVRQVALKVSLGEADAAVVYASDVTPALKKTVRVVPLPTRFNQTAAYPLGVVRGSANADAARSFAAFVQGKEGQAILRRWGFLSP</sequence>
<dbReference type="CDD" id="cd13538">
    <property type="entry name" value="PBP2_ModA_like_1"/>
    <property type="match status" value="1"/>
</dbReference>
<evidence type="ECO:0000256" key="3">
    <source>
        <dbReference type="ARBA" id="ARBA00022729"/>
    </source>
</evidence>